<comment type="caution">
    <text evidence="1">The sequence shown here is derived from an EMBL/GenBank/DDBJ whole genome shotgun (WGS) entry which is preliminary data.</text>
</comment>
<proteinExistence type="predicted"/>
<gene>
    <name evidence="1" type="ORF">M23134_01485</name>
</gene>
<name>A1ZJX2_MICM2</name>
<protein>
    <submittedName>
        <fullName evidence="1">Uncharacterized protein</fullName>
    </submittedName>
</protein>
<sequence>MLKSGSVKLLFFVFDYSKKEGLCGVLNIRSYKAFQAVRKDCWGV</sequence>
<dbReference type="EMBL" id="AAWS01000011">
    <property type="protein sequence ID" value="EAY29425.1"/>
    <property type="molecule type" value="Genomic_DNA"/>
</dbReference>
<dbReference type="AlphaFoldDB" id="A1ZJX2"/>
<reference evidence="1 2" key="1">
    <citation type="submission" date="2007-01" db="EMBL/GenBank/DDBJ databases">
        <authorList>
            <person name="Haygood M."/>
            <person name="Podell S."/>
            <person name="Anderson C."/>
            <person name="Hopkinson B."/>
            <person name="Roe K."/>
            <person name="Barbeau K."/>
            <person name="Gaasterland T."/>
            <person name="Ferriera S."/>
            <person name="Johnson J."/>
            <person name="Kravitz S."/>
            <person name="Beeson K."/>
            <person name="Sutton G."/>
            <person name="Rogers Y.-H."/>
            <person name="Friedman R."/>
            <person name="Frazier M."/>
            <person name="Venter J.C."/>
        </authorList>
    </citation>
    <scope>NUCLEOTIDE SEQUENCE [LARGE SCALE GENOMIC DNA]</scope>
    <source>
        <strain evidence="1 2">ATCC 23134</strain>
    </source>
</reference>
<evidence type="ECO:0000313" key="1">
    <source>
        <dbReference type="EMBL" id="EAY29425.1"/>
    </source>
</evidence>
<evidence type="ECO:0000313" key="2">
    <source>
        <dbReference type="Proteomes" id="UP000004095"/>
    </source>
</evidence>
<keyword evidence="2" id="KW-1185">Reference proteome</keyword>
<accession>A1ZJX2</accession>
<dbReference type="Proteomes" id="UP000004095">
    <property type="component" value="Unassembled WGS sequence"/>
</dbReference>
<organism evidence="1 2">
    <name type="scientific">Microscilla marina ATCC 23134</name>
    <dbReference type="NCBI Taxonomy" id="313606"/>
    <lineage>
        <taxon>Bacteria</taxon>
        <taxon>Pseudomonadati</taxon>
        <taxon>Bacteroidota</taxon>
        <taxon>Cytophagia</taxon>
        <taxon>Cytophagales</taxon>
        <taxon>Microscillaceae</taxon>
        <taxon>Microscilla</taxon>
    </lineage>
</organism>